<dbReference type="Proteomes" id="UP000436016">
    <property type="component" value="Unassembled WGS sequence"/>
</dbReference>
<name>A0A6B0TXE8_9RHOB</name>
<proteinExistence type="predicted"/>
<sequence length="162" mass="17744">MKLMITLVLLVAVFVAGLTFYRIQFAESDPAVWHVDPLTASPQPTPNGYRVASPELAAHQPDQIAPVYGAPAAVIMQALDDYILAQSNTERLAGSVAENWATYIQRTPTLKFPDYISIKVIPIDENTATVAIFSRSRFGHGDMGVNEARVKTWLESISTLAL</sequence>
<dbReference type="Pfam" id="PF07386">
    <property type="entry name" value="DUF1499"/>
    <property type="match status" value="1"/>
</dbReference>
<comment type="caution">
    <text evidence="1">The sequence shown here is derived from an EMBL/GenBank/DDBJ whole genome shotgun (WGS) entry which is preliminary data.</text>
</comment>
<dbReference type="EMBL" id="WUWG01000003">
    <property type="protein sequence ID" value="MXU65703.1"/>
    <property type="molecule type" value="Genomic_DNA"/>
</dbReference>
<accession>A0A6B0TXE8</accession>
<keyword evidence="2" id="KW-1185">Reference proteome</keyword>
<evidence type="ECO:0000313" key="2">
    <source>
        <dbReference type="Proteomes" id="UP000436016"/>
    </source>
</evidence>
<dbReference type="InterPro" id="IPR010865">
    <property type="entry name" value="DUF1499"/>
</dbReference>
<evidence type="ECO:0000313" key="1">
    <source>
        <dbReference type="EMBL" id="MXU65703.1"/>
    </source>
</evidence>
<gene>
    <name evidence="1" type="ORF">GSH16_09595</name>
</gene>
<dbReference type="RefSeq" id="WP_160854422.1">
    <property type="nucleotide sequence ID" value="NZ_WUWG01000003.1"/>
</dbReference>
<reference evidence="1 2" key="1">
    <citation type="submission" date="2019-12" db="EMBL/GenBank/DDBJ databases">
        <title>Strain KN286 was isolated from seawater, which was collected from Caroline Seamount in the tropical western Pacific.</title>
        <authorList>
            <person name="Wang Q."/>
        </authorList>
    </citation>
    <scope>NUCLEOTIDE SEQUENCE [LARGE SCALE GENOMIC DNA]</scope>
    <source>
        <strain evidence="1 2">KN286</strain>
    </source>
</reference>
<protein>
    <submittedName>
        <fullName evidence="1">DUF1499 domain-containing protein</fullName>
    </submittedName>
</protein>
<dbReference type="AlphaFoldDB" id="A0A6B0TXE8"/>
<organism evidence="1 2">
    <name type="scientific">Oceanomicrobium pacificus</name>
    <dbReference type="NCBI Taxonomy" id="2692916"/>
    <lineage>
        <taxon>Bacteria</taxon>
        <taxon>Pseudomonadati</taxon>
        <taxon>Pseudomonadota</taxon>
        <taxon>Alphaproteobacteria</taxon>
        <taxon>Rhodobacterales</taxon>
        <taxon>Paracoccaceae</taxon>
        <taxon>Oceanomicrobium</taxon>
    </lineage>
</organism>